<dbReference type="Gene3D" id="3.40.50.1000">
    <property type="entry name" value="HAD superfamily/HAD-like"/>
    <property type="match status" value="1"/>
</dbReference>
<dbReference type="SFLD" id="SFLDG01129">
    <property type="entry name" value="C1.5:_HAD__Beta-PGM__Phosphata"/>
    <property type="match status" value="1"/>
</dbReference>
<dbReference type="SUPFAM" id="SSF56784">
    <property type="entry name" value="HAD-like"/>
    <property type="match status" value="1"/>
</dbReference>
<accession>A0ABR2L7V8</accession>
<dbReference type="EMBL" id="JAPFFF010000001">
    <property type="protein sequence ID" value="KAK8899307.1"/>
    <property type="molecule type" value="Genomic_DNA"/>
</dbReference>
<reference evidence="1 2" key="1">
    <citation type="submission" date="2024-04" db="EMBL/GenBank/DDBJ databases">
        <title>Tritrichomonas musculus Genome.</title>
        <authorList>
            <person name="Alves-Ferreira E."/>
            <person name="Grigg M."/>
            <person name="Lorenzi H."/>
            <person name="Galac M."/>
        </authorList>
    </citation>
    <scope>NUCLEOTIDE SEQUENCE [LARGE SCALE GENOMIC DNA]</scope>
    <source>
        <strain evidence="1 2">EAF2021</strain>
    </source>
</reference>
<dbReference type="InterPro" id="IPR006439">
    <property type="entry name" value="HAD-SF_hydro_IA"/>
</dbReference>
<evidence type="ECO:0000313" key="1">
    <source>
        <dbReference type="EMBL" id="KAK8899307.1"/>
    </source>
</evidence>
<dbReference type="InterPro" id="IPR011951">
    <property type="entry name" value="HAD-SF_hydro_IA_YjjG/PynA"/>
</dbReference>
<dbReference type="PRINTS" id="PR00413">
    <property type="entry name" value="HADHALOGNASE"/>
</dbReference>
<dbReference type="NCBIfam" id="TIGR01549">
    <property type="entry name" value="HAD-SF-IA-v1"/>
    <property type="match status" value="1"/>
</dbReference>
<name>A0ABR2L7V8_9EUKA</name>
<dbReference type="Gene3D" id="1.10.150.240">
    <property type="entry name" value="Putative phosphatase, domain 2"/>
    <property type="match status" value="1"/>
</dbReference>
<dbReference type="InterPro" id="IPR036412">
    <property type="entry name" value="HAD-like_sf"/>
</dbReference>
<dbReference type="PANTHER" id="PTHR47478">
    <property type="match status" value="1"/>
</dbReference>
<dbReference type="NCBIfam" id="TIGR02254">
    <property type="entry name" value="YjjG_YfnB"/>
    <property type="match status" value="1"/>
</dbReference>
<proteinExistence type="predicted"/>
<dbReference type="Proteomes" id="UP001470230">
    <property type="component" value="Unassembled WGS sequence"/>
</dbReference>
<sequence>MSQYEYLLFDADGTLYDFQDAEKHAIQETWNAYKIPINETTLSCFHKHNGLCWKQLEEGKIGYDVLPRKRFELTFNELGYSHIDPQKFNDDYLSNLSKNGKLFPQALEVLKTLKNRGYRLFIVTNGIYSVQKERFNQKETNGIYEKIFCSEQLKVNKPHRKFFDLVFKEIGLDDISEEERKKKAIVIGDSLTSDIQGGINANLNTIWYNPKNQPVNEKVKPTFIIHQLNELLDYFPPLK</sequence>
<dbReference type="Pfam" id="PF13419">
    <property type="entry name" value="HAD_2"/>
    <property type="match status" value="1"/>
</dbReference>
<protein>
    <recommendedName>
        <fullName evidence="3">Noncanonical pyrimidine nucleotidase, YjjG family</fullName>
    </recommendedName>
</protein>
<evidence type="ECO:0008006" key="3">
    <source>
        <dbReference type="Google" id="ProtNLM"/>
    </source>
</evidence>
<keyword evidence="2" id="KW-1185">Reference proteome</keyword>
<comment type="caution">
    <text evidence="1">The sequence shown here is derived from an EMBL/GenBank/DDBJ whole genome shotgun (WGS) entry which is preliminary data.</text>
</comment>
<organism evidence="1 2">
    <name type="scientific">Tritrichomonas musculus</name>
    <dbReference type="NCBI Taxonomy" id="1915356"/>
    <lineage>
        <taxon>Eukaryota</taxon>
        <taxon>Metamonada</taxon>
        <taxon>Parabasalia</taxon>
        <taxon>Tritrichomonadida</taxon>
        <taxon>Tritrichomonadidae</taxon>
        <taxon>Tritrichomonas</taxon>
    </lineage>
</organism>
<evidence type="ECO:0000313" key="2">
    <source>
        <dbReference type="Proteomes" id="UP001470230"/>
    </source>
</evidence>
<dbReference type="InterPro" id="IPR052550">
    <property type="entry name" value="Pyrimidine_5'-ntase_YjjG"/>
</dbReference>
<dbReference type="InterPro" id="IPR041492">
    <property type="entry name" value="HAD_2"/>
</dbReference>
<dbReference type="SFLD" id="SFLDS00003">
    <property type="entry name" value="Haloacid_Dehalogenase"/>
    <property type="match status" value="1"/>
</dbReference>
<dbReference type="InterPro" id="IPR023198">
    <property type="entry name" value="PGP-like_dom2"/>
</dbReference>
<dbReference type="PANTHER" id="PTHR47478:SF1">
    <property type="entry name" value="PYRIMIDINE 5'-NUCLEOTIDASE YJJG"/>
    <property type="match status" value="1"/>
</dbReference>
<gene>
    <name evidence="1" type="ORF">M9Y10_001620</name>
</gene>
<dbReference type="InterPro" id="IPR023214">
    <property type="entry name" value="HAD_sf"/>
</dbReference>